<sequence length="80" mass="8272">MAAVSTATTLGARLPDPSSTADQDQVGMLHQPLLIGTGVASTLVITLIAAAGRRGGAHAGRRSDKQEEHGSDESRHRDAK</sequence>
<feature type="transmembrane region" description="Helical" evidence="2">
    <location>
        <begin position="33"/>
        <end position="52"/>
    </location>
</feature>
<keyword evidence="2" id="KW-0472">Membrane</keyword>
<dbReference type="GeneID" id="30018397"/>
<dbReference type="AlphaFoldDB" id="A0A162LJT1"/>
<dbReference type="EMBL" id="AZHB01000003">
    <property type="protein sequence ID" value="OAA71554.1"/>
    <property type="molecule type" value="Genomic_DNA"/>
</dbReference>
<evidence type="ECO:0000256" key="1">
    <source>
        <dbReference type="SAM" id="MobiDB-lite"/>
    </source>
</evidence>
<evidence type="ECO:0000313" key="4">
    <source>
        <dbReference type="Proteomes" id="UP000076744"/>
    </source>
</evidence>
<feature type="compositionally biased region" description="Basic and acidic residues" evidence="1">
    <location>
        <begin position="61"/>
        <end position="80"/>
    </location>
</feature>
<reference evidence="3 4" key="1">
    <citation type="journal article" date="2016" name="Genome Biol. Evol.">
        <title>Divergent and convergent evolution of fungal pathogenicity.</title>
        <authorList>
            <person name="Shang Y."/>
            <person name="Xiao G."/>
            <person name="Zheng P."/>
            <person name="Cen K."/>
            <person name="Zhan S."/>
            <person name="Wang C."/>
        </authorList>
    </citation>
    <scope>NUCLEOTIDE SEQUENCE [LARGE SCALE GENOMIC DNA]</scope>
    <source>
        <strain evidence="3 4">ARSEF 2679</strain>
    </source>
</reference>
<organism evidence="3 4">
    <name type="scientific">Cordyceps fumosorosea (strain ARSEF 2679)</name>
    <name type="common">Isaria fumosorosea</name>
    <dbReference type="NCBI Taxonomy" id="1081104"/>
    <lineage>
        <taxon>Eukaryota</taxon>
        <taxon>Fungi</taxon>
        <taxon>Dikarya</taxon>
        <taxon>Ascomycota</taxon>
        <taxon>Pezizomycotina</taxon>
        <taxon>Sordariomycetes</taxon>
        <taxon>Hypocreomycetidae</taxon>
        <taxon>Hypocreales</taxon>
        <taxon>Cordycipitaceae</taxon>
        <taxon>Cordyceps</taxon>
    </lineage>
</organism>
<proteinExistence type="predicted"/>
<evidence type="ECO:0000313" key="3">
    <source>
        <dbReference type="EMBL" id="OAA71554.1"/>
    </source>
</evidence>
<evidence type="ECO:0000256" key="2">
    <source>
        <dbReference type="SAM" id="Phobius"/>
    </source>
</evidence>
<dbReference type="Proteomes" id="UP000076744">
    <property type="component" value="Unassembled WGS sequence"/>
</dbReference>
<feature type="region of interest" description="Disordered" evidence="1">
    <location>
        <begin position="1"/>
        <end position="25"/>
    </location>
</feature>
<feature type="region of interest" description="Disordered" evidence="1">
    <location>
        <begin position="53"/>
        <end position="80"/>
    </location>
</feature>
<gene>
    <name evidence="3" type="ORF">ISF_02105</name>
</gene>
<dbReference type="RefSeq" id="XP_018707435.1">
    <property type="nucleotide sequence ID" value="XM_018845712.1"/>
</dbReference>
<keyword evidence="4" id="KW-1185">Reference proteome</keyword>
<protein>
    <submittedName>
        <fullName evidence="3">Uncharacterized protein</fullName>
    </submittedName>
</protein>
<name>A0A162LJT1_CORFA</name>
<accession>A0A162LJT1</accession>
<comment type="caution">
    <text evidence="3">The sequence shown here is derived from an EMBL/GenBank/DDBJ whole genome shotgun (WGS) entry which is preliminary data.</text>
</comment>
<keyword evidence="2" id="KW-1133">Transmembrane helix</keyword>
<keyword evidence="2" id="KW-0812">Transmembrane</keyword>